<evidence type="ECO:0000256" key="6">
    <source>
        <dbReference type="SAM" id="Coils"/>
    </source>
</evidence>
<comment type="caution">
    <text evidence="10">The sequence shown here is derived from an EMBL/GenBank/DDBJ whole genome shotgun (WGS) entry which is preliminary data.</text>
</comment>
<dbReference type="InterPro" id="IPR011009">
    <property type="entry name" value="Kinase-like_dom_sf"/>
</dbReference>
<keyword evidence="1 10" id="KW-0808">Transferase</keyword>
<organism evidence="10 11">
    <name type="scientific">Novipirellula artificiosorum</name>
    <dbReference type="NCBI Taxonomy" id="2528016"/>
    <lineage>
        <taxon>Bacteria</taxon>
        <taxon>Pseudomonadati</taxon>
        <taxon>Planctomycetota</taxon>
        <taxon>Planctomycetia</taxon>
        <taxon>Pirellulales</taxon>
        <taxon>Pirellulaceae</taxon>
        <taxon>Novipirellula</taxon>
    </lineage>
</organism>
<dbReference type="CDD" id="cd14014">
    <property type="entry name" value="STKc_PknB_like"/>
    <property type="match status" value="1"/>
</dbReference>
<evidence type="ECO:0000256" key="7">
    <source>
        <dbReference type="SAM" id="MobiDB-lite"/>
    </source>
</evidence>
<feature type="binding site" evidence="5">
    <location>
        <position position="113"/>
    </location>
    <ligand>
        <name>ATP</name>
        <dbReference type="ChEBI" id="CHEBI:30616"/>
    </ligand>
</feature>
<feature type="coiled-coil region" evidence="6">
    <location>
        <begin position="480"/>
        <end position="507"/>
    </location>
</feature>
<evidence type="ECO:0000256" key="3">
    <source>
        <dbReference type="ARBA" id="ARBA00022777"/>
    </source>
</evidence>
<dbReference type="PANTHER" id="PTHR43289">
    <property type="entry name" value="MITOGEN-ACTIVATED PROTEIN KINASE KINASE KINASE 20-RELATED"/>
    <property type="match status" value="1"/>
</dbReference>
<sequence length="985" mass="111023">MNDRQQKIRELFDEAIEIESHSERHQFVDQACHGDQELQREVYTLLNAHAGAGSFLDSPPKEIQPTVAAAGAQEEPGTQIGPYKLLQKLGEGGFGVVYMAQQTTPIRRKVALKIIKQGMDTQQVIARFEAERQALAMMEHPNIAKVLDAGATEAGRPYFVMELVRGDPITHYCDRERLDTEARLRLFRDVCHAVQHAHQKGIIHRDIKPSNVMVTLHDGKPVPKVIDFGIAKATQQDLTEKTLFTEYGQFIGTPAYMSPEQAEMSGLGVDTRSDIYSLGVLLYELLTGTTPFEAAQFRRAAIDEIIRMIRQDEPPRPSLRLSTLAAMQRSQGKPHAEEAAEVAVKTSSIEDIARSRHADPFSLAKSLSGDLDWIVMKTLEKDRSRRYGTAIELASDVQRHLQDEPVLASPPSTTYRVRKYVRRNRGFVIAISAVAASLIVGFATMGIGFAQARQGQAEARRGQAEAQRDRDRAQHDRDRAVQAEKDAIQAKDNAIKAEKELREAELSFTKEFFFSNLWRGDFQTAEEMLARAQDFGATETWVHNGSAMLAQFQGDAATARKELDLVLRSSPNNTLAFALLSMVDYWDGDEIAWMEAVEDLHEQNLDERTYDEKLIVAYTMGLGYPKEAIEILTDLETDHRNYPVVRLLRAMALRYRALFCDDLGESQELLQAALEDLNYVEGSLRHSPLAFQALITINLQARDVWRKLAVSDADRAGELNDEAKSFEQTAIQYADEAVVQFPRSFEAMWACLIAFQETGEKGRLADLIAKADLPHNHPFWNQTCALYWLGLGRVDEANQTMEKMQDHPLAAVARFHEHWIQICDAQASDATFRDGLKQEVLRYAENKIASGKGGYLFLDLSTLLMLGEREKVRELASRATDELKDVLTVGFQPGYDILIELDFDPAKLRDRWPSYDWTEGPGLLLGYLDFYAACDAIGQGNPEAARESFQSCIEHGWFFTSWHWASRAYLSRLDDGWPQWIGSPE</sequence>
<dbReference type="AlphaFoldDB" id="A0A5C6CVL0"/>
<dbReference type="RefSeq" id="WP_146531442.1">
    <property type="nucleotide sequence ID" value="NZ_SJPV01000025.1"/>
</dbReference>
<keyword evidence="2 5" id="KW-0547">Nucleotide-binding</keyword>
<dbReference type="OrthoDB" id="9783151at2"/>
<evidence type="ECO:0000313" key="11">
    <source>
        <dbReference type="Proteomes" id="UP000319143"/>
    </source>
</evidence>
<evidence type="ECO:0000256" key="1">
    <source>
        <dbReference type="ARBA" id="ARBA00022679"/>
    </source>
</evidence>
<protein>
    <submittedName>
        <fullName evidence="10">Serine/threonine-protein kinase Pkn1</fullName>
        <ecNumber evidence="10">2.7.11.1</ecNumber>
    </submittedName>
</protein>
<dbReference type="InterPro" id="IPR011990">
    <property type="entry name" value="TPR-like_helical_dom_sf"/>
</dbReference>
<proteinExistence type="predicted"/>
<accession>A0A5C6CVL0</accession>
<keyword evidence="6" id="KW-0175">Coiled coil</keyword>
<dbReference type="InterPro" id="IPR000719">
    <property type="entry name" value="Prot_kinase_dom"/>
</dbReference>
<keyword evidence="3 10" id="KW-0418">Kinase</keyword>
<dbReference type="InterPro" id="IPR017441">
    <property type="entry name" value="Protein_kinase_ATP_BS"/>
</dbReference>
<feature type="region of interest" description="Disordered" evidence="7">
    <location>
        <begin position="458"/>
        <end position="479"/>
    </location>
</feature>
<dbReference type="PANTHER" id="PTHR43289:SF6">
    <property type="entry name" value="SERINE_THREONINE-PROTEIN KINASE NEKL-3"/>
    <property type="match status" value="1"/>
</dbReference>
<dbReference type="EC" id="2.7.11.1" evidence="10"/>
<evidence type="ECO:0000256" key="5">
    <source>
        <dbReference type="PROSITE-ProRule" id="PRU10141"/>
    </source>
</evidence>
<keyword evidence="8" id="KW-0472">Membrane</keyword>
<dbReference type="Gene3D" id="1.10.510.10">
    <property type="entry name" value="Transferase(Phosphotransferase) domain 1"/>
    <property type="match status" value="1"/>
</dbReference>
<dbReference type="GO" id="GO:0005524">
    <property type="term" value="F:ATP binding"/>
    <property type="evidence" value="ECO:0007669"/>
    <property type="project" value="UniProtKB-UniRule"/>
</dbReference>
<evidence type="ECO:0000313" key="10">
    <source>
        <dbReference type="EMBL" id="TWU28993.1"/>
    </source>
</evidence>
<dbReference type="Gene3D" id="1.25.40.10">
    <property type="entry name" value="Tetratricopeptide repeat domain"/>
    <property type="match status" value="1"/>
</dbReference>
<dbReference type="Proteomes" id="UP000319143">
    <property type="component" value="Unassembled WGS sequence"/>
</dbReference>
<dbReference type="Pfam" id="PF00069">
    <property type="entry name" value="Pkinase"/>
    <property type="match status" value="1"/>
</dbReference>
<dbReference type="PROSITE" id="PS00108">
    <property type="entry name" value="PROTEIN_KINASE_ST"/>
    <property type="match status" value="1"/>
</dbReference>
<dbReference type="PROSITE" id="PS50011">
    <property type="entry name" value="PROTEIN_KINASE_DOM"/>
    <property type="match status" value="1"/>
</dbReference>
<keyword evidence="8" id="KW-1133">Transmembrane helix</keyword>
<dbReference type="EMBL" id="SJPV01000025">
    <property type="protein sequence ID" value="TWU28993.1"/>
    <property type="molecule type" value="Genomic_DNA"/>
</dbReference>
<keyword evidence="8" id="KW-0812">Transmembrane</keyword>
<dbReference type="SMART" id="SM00220">
    <property type="entry name" value="S_TKc"/>
    <property type="match status" value="1"/>
</dbReference>
<dbReference type="SUPFAM" id="SSF56112">
    <property type="entry name" value="Protein kinase-like (PK-like)"/>
    <property type="match status" value="1"/>
</dbReference>
<keyword evidence="4 5" id="KW-0067">ATP-binding</keyword>
<feature type="transmembrane region" description="Helical" evidence="8">
    <location>
        <begin position="426"/>
        <end position="450"/>
    </location>
</feature>
<keyword evidence="11" id="KW-1185">Reference proteome</keyword>
<dbReference type="GO" id="GO:0004674">
    <property type="term" value="F:protein serine/threonine kinase activity"/>
    <property type="evidence" value="ECO:0007669"/>
    <property type="project" value="UniProtKB-EC"/>
</dbReference>
<evidence type="ECO:0000256" key="8">
    <source>
        <dbReference type="SAM" id="Phobius"/>
    </source>
</evidence>
<name>A0A5C6CVL0_9BACT</name>
<evidence type="ECO:0000256" key="2">
    <source>
        <dbReference type="ARBA" id="ARBA00022741"/>
    </source>
</evidence>
<feature type="domain" description="Protein kinase" evidence="9">
    <location>
        <begin position="83"/>
        <end position="407"/>
    </location>
</feature>
<evidence type="ECO:0000259" key="9">
    <source>
        <dbReference type="PROSITE" id="PS50011"/>
    </source>
</evidence>
<dbReference type="InterPro" id="IPR008271">
    <property type="entry name" value="Ser/Thr_kinase_AS"/>
</dbReference>
<evidence type="ECO:0000256" key="4">
    <source>
        <dbReference type="ARBA" id="ARBA00022840"/>
    </source>
</evidence>
<reference evidence="10 11" key="1">
    <citation type="submission" date="2019-02" db="EMBL/GenBank/DDBJ databases">
        <title>Deep-cultivation of Planctomycetes and their phenomic and genomic characterization uncovers novel biology.</title>
        <authorList>
            <person name="Wiegand S."/>
            <person name="Jogler M."/>
            <person name="Boedeker C."/>
            <person name="Pinto D."/>
            <person name="Vollmers J."/>
            <person name="Rivas-Marin E."/>
            <person name="Kohn T."/>
            <person name="Peeters S.H."/>
            <person name="Heuer A."/>
            <person name="Rast P."/>
            <person name="Oberbeckmann S."/>
            <person name="Bunk B."/>
            <person name="Jeske O."/>
            <person name="Meyerdierks A."/>
            <person name="Storesund J.E."/>
            <person name="Kallscheuer N."/>
            <person name="Luecker S."/>
            <person name="Lage O.M."/>
            <person name="Pohl T."/>
            <person name="Merkel B.J."/>
            <person name="Hornburger P."/>
            <person name="Mueller R.-W."/>
            <person name="Bruemmer F."/>
            <person name="Labrenz M."/>
            <person name="Spormann A.M."/>
            <person name="Op Den Camp H."/>
            <person name="Overmann J."/>
            <person name="Amann R."/>
            <person name="Jetten M.S.M."/>
            <person name="Mascher T."/>
            <person name="Medema M.H."/>
            <person name="Devos D.P."/>
            <person name="Kaster A.-K."/>
            <person name="Ovreas L."/>
            <person name="Rohde M."/>
            <person name="Galperin M.Y."/>
            <person name="Jogler C."/>
        </authorList>
    </citation>
    <scope>NUCLEOTIDE SEQUENCE [LARGE SCALE GENOMIC DNA]</scope>
    <source>
        <strain evidence="10 11">Poly41</strain>
    </source>
</reference>
<dbReference type="PROSITE" id="PS00107">
    <property type="entry name" value="PROTEIN_KINASE_ATP"/>
    <property type="match status" value="1"/>
</dbReference>
<dbReference type="SUPFAM" id="SSF48452">
    <property type="entry name" value="TPR-like"/>
    <property type="match status" value="1"/>
</dbReference>
<gene>
    <name evidence="10" type="primary">pkn1_8</name>
    <name evidence="10" type="ORF">Poly41_67840</name>
</gene>